<feature type="region of interest" description="Disordered" evidence="1">
    <location>
        <begin position="1"/>
        <end position="47"/>
    </location>
</feature>
<dbReference type="InterPro" id="IPR036259">
    <property type="entry name" value="MFS_trans_sf"/>
</dbReference>
<dbReference type="SUPFAM" id="SSF103473">
    <property type="entry name" value="MFS general substrate transporter"/>
    <property type="match status" value="1"/>
</dbReference>
<dbReference type="PANTHER" id="PTHR23525:SF1">
    <property type="entry name" value="NODULIN-LIKE DOMAIN-CONTAINING PROTEIN"/>
    <property type="match status" value="1"/>
</dbReference>
<reference evidence="3" key="2">
    <citation type="submission" date="2013-10" db="EMBL/GenBank/DDBJ databases">
        <authorList>
            <person name="Aslett M."/>
        </authorList>
    </citation>
    <scope>NUCLEOTIDE SEQUENCE [LARGE SCALE GENOMIC DNA]</scope>
    <source>
        <strain evidence="3">Weybridge</strain>
    </source>
</reference>
<feature type="transmembrane region" description="Helical" evidence="2">
    <location>
        <begin position="124"/>
        <end position="145"/>
    </location>
</feature>
<dbReference type="RefSeq" id="XP_013332775.1">
    <property type="nucleotide sequence ID" value="XM_013477321.1"/>
</dbReference>
<evidence type="ECO:0000256" key="2">
    <source>
        <dbReference type="SAM" id="Phobius"/>
    </source>
</evidence>
<accession>U6M373</accession>
<organism evidence="3 4">
    <name type="scientific">Eimeria maxima</name>
    <name type="common">Coccidian parasite</name>
    <dbReference type="NCBI Taxonomy" id="5804"/>
    <lineage>
        <taxon>Eukaryota</taxon>
        <taxon>Sar</taxon>
        <taxon>Alveolata</taxon>
        <taxon>Apicomplexa</taxon>
        <taxon>Conoidasida</taxon>
        <taxon>Coccidia</taxon>
        <taxon>Eucoccidiorida</taxon>
        <taxon>Eimeriorina</taxon>
        <taxon>Eimeriidae</taxon>
        <taxon>Eimeria</taxon>
    </lineage>
</organism>
<name>U6M373_EIMMA</name>
<keyword evidence="2" id="KW-0812">Transmembrane</keyword>
<protein>
    <submittedName>
        <fullName evidence="3">Transporter, major facilitator family domain-containing protein, putative</fullName>
    </submittedName>
</protein>
<feature type="compositionally biased region" description="Low complexity" evidence="1">
    <location>
        <begin position="10"/>
        <end position="25"/>
    </location>
</feature>
<gene>
    <name evidence="3" type="ORF">EMWEY_00049270</name>
</gene>
<reference evidence="3" key="1">
    <citation type="submission" date="2013-10" db="EMBL/GenBank/DDBJ databases">
        <title>Genomic analysis of the causative agents of coccidiosis in chickens.</title>
        <authorList>
            <person name="Reid A.J."/>
            <person name="Blake D."/>
            <person name="Billington K."/>
            <person name="Browne H."/>
            <person name="Dunn M."/>
            <person name="Hung S."/>
            <person name="Kawahara F."/>
            <person name="Miranda-Saavedra D."/>
            <person name="Mourier T."/>
            <person name="Nagra H."/>
            <person name="Otto T.D."/>
            <person name="Rawlings N."/>
            <person name="Sanchez A."/>
            <person name="Sanders M."/>
            <person name="Subramaniam C."/>
            <person name="Tay Y."/>
            <person name="Dear P."/>
            <person name="Doerig C."/>
            <person name="Gruber A."/>
            <person name="Parkinson J."/>
            <person name="Shirley M."/>
            <person name="Wan K.L."/>
            <person name="Berriman M."/>
            <person name="Tomley F."/>
            <person name="Pain A."/>
        </authorList>
    </citation>
    <scope>NUCLEOTIDE SEQUENCE [LARGE SCALE GENOMIC DNA]</scope>
    <source>
        <strain evidence="3">Weybridge</strain>
    </source>
</reference>
<evidence type="ECO:0000313" key="3">
    <source>
        <dbReference type="EMBL" id="CDJ56125.1"/>
    </source>
</evidence>
<evidence type="ECO:0000313" key="4">
    <source>
        <dbReference type="Proteomes" id="UP000030763"/>
    </source>
</evidence>
<dbReference type="PANTHER" id="PTHR23525">
    <property type="entry name" value="TRANSPORTER, PUTATIVE-RELATED"/>
    <property type="match status" value="1"/>
</dbReference>
<proteinExistence type="predicted"/>
<keyword evidence="4" id="KW-1185">Reference proteome</keyword>
<dbReference type="VEuPathDB" id="ToxoDB:EMWEY_00049270"/>
<dbReference type="EMBL" id="HG718808">
    <property type="protein sequence ID" value="CDJ56125.1"/>
    <property type="molecule type" value="Genomic_DNA"/>
</dbReference>
<dbReference type="GeneID" id="25338913"/>
<dbReference type="Proteomes" id="UP000030763">
    <property type="component" value="Unassembled WGS sequence"/>
</dbReference>
<keyword evidence="2" id="KW-1133">Transmembrane helix</keyword>
<dbReference type="OrthoDB" id="541403at2759"/>
<dbReference type="AlphaFoldDB" id="U6M373"/>
<sequence>MSNNAAALDSSSSSSSNSNSSSSSSNKREDPPPGAAAAAAAAGEDEEADNANAALINESLDDLIEEEGAEQIAANDEQLARLPWLYRSVPFIVSTADLVRSMGAGMTVKFFPLFFTDYFSLSPIQLSILAVFYGLSIALFISIAAKISKYIGRALASQLVSLLGTDRGKWSAVETFTSTIWSGSAFLGGILANQHYT</sequence>
<keyword evidence="2" id="KW-0472">Membrane</keyword>
<evidence type="ECO:0000256" key="1">
    <source>
        <dbReference type="SAM" id="MobiDB-lite"/>
    </source>
</evidence>